<proteinExistence type="predicted"/>
<name>A0A1F8DQ96_9BACT</name>
<evidence type="ECO:0000259" key="1">
    <source>
        <dbReference type="Pfam" id="PF03161"/>
    </source>
</evidence>
<gene>
    <name evidence="2" type="ORF">A2755_00215</name>
</gene>
<protein>
    <recommendedName>
        <fullName evidence="1">Homing endonuclease LAGLIDADG domain-containing protein</fullName>
    </recommendedName>
</protein>
<dbReference type="InterPro" id="IPR027434">
    <property type="entry name" value="Homing_endonucl"/>
</dbReference>
<accession>A0A1F8DQ96</accession>
<dbReference type="SUPFAM" id="SSF55608">
    <property type="entry name" value="Homing endonucleases"/>
    <property type="match status" value="1"/>
</dbReference>
<dbReference type="GO" id="GO:0004519">
    <property type="term" value="F:endonuclease activity"/>
    <property type="evidence" value="ECO:0007669"/>
    <property type="project" value="InterPro"/>
</dbReference>
<organism evidence="2 3">
    <name type="scientific">Candidatus Wolfebacteria bacterium RIFCSPHIGHO2_01_FULL_48_22</name>
    <dbReference type="NCBI Taxonomy" id="1802555"/>
    <lineage>
        <taxon>Bacteria</taxon>
        <taxon>Candidatus Wolfeibacteriota</taxon>
    </lineage>
</organism>
<evidence type="ECO:0000313" key="2">
    <source>
        <dbReference type="EMBL" id="OGM90803.1"/>
    </source>
</evidence>
<dbReference type="Proteomes" id="UP000177029">
    <property type="component" value="Unassembled WGS sequence"/>
</dbReference>
<dbReference type="InterPro" id="IPR004860">
    <property type="entry name" value="LAGLIDADG_dom"/>
</dbReference>
<dbReference type="Gene3D" id="3.10.28.10">
    <property type="entry name" value="Homing endonucleases"/>
    <property type="match status" value="2"/>
</dbReference>
<comment type="caution">
    <text evidence="2">The sequence shown here is derived from an EMBL/GenBank/DDBJ whole genome shotgun (WGS) entry which is preliminary data.</text>
</comment>
<sequence>MATATPRESRKITYSSEIRHLKTVPFTERQKSIVIGCVLGDACLHPNWSSTNYTLKITRSEKQKAYIDWQSEQFKPFVLTAPRWYERTHSYTLRTISHTDLTTLYREFYPNGKKILPLRLKEYIKNPLILALWFMDDGNAIRLKGVLKGYHLNTQSFTEAENRMIVRLFVEVHGIHAYVERNNGYFRVGICAKASRDAFRNLIKKYVIQSMQYKFG</sequence>
<evidence type="ECO:0000313" key="3">
    <source>
        <dbReference type="Proteomes" id="UP000177029"/>
    </source>
</evidence>
<dbReference type="AlphaFoldDB" id="A0A1F8DQ96"/>
<dbReference type="EMBL" id="MGIP01000016">
    <property type="protein sequence ID" value="OGM90803.1"/>
    <property type="molecule type" value="Genomic_DNA"/>
</dbReference>
<feature type="domain" description="Homing endonuclease LAGLIDADG" evidence="1">
    <location>
        <begin position="32"/>
        <end position="193"/>
    </location>
</feature>
<dbReference type="Pfam" id="PF03161">
    <property type="entry name" value="LAGLIDADG_2"/>
    <property type="match status" value="1"/>
</dbReference>
<reference evidence="2 3" key="1">
    <citation type="journal article" date="2016" name="Nat. Commun.">
        <title>Thousands of microbial genomes shed light on interconnected biogeochemical processes in an aquifer system.</title>
        <authorList>
            <person name="Anantharaman K."/>
            <person name="Brown C.T."/>
            <person name="Hug L.A."/>
            <person name="Sharon I."/>
            <person name="Castelle C.J."/>
            <person name="Probst A.J."/>
            <person name="Thomas B.C."/>
            <person name="Singh A."/>
            <person name="Wilkins M.J."/>
            <person name="Karaoz U."/>
            <person name="Brodie E.L."/>
            <person name="Williams K.H."/>
            <person name="Hubbard S.S."/>
            <person name="Banfield J.F."/>
        </authorList>
    </citation>
    <scope>NUCLEOTIDE SEQUENCE [LARGE SCALE GENOMIC DNA]</scope>
</reference>